<comment type="caution">
    <text evidence="1">The sequence shown here is derived from an EMBL/GenBank/DDBJ whole genome shotgun (WGS) entry which is preliminary data.</text>
</comment>
<organism evidence="1 2">
    <name type="scientific">Pleurodeles waltl</name>
    <name type="common">Iberian ribbed newt</name>
    <dbReference type="NCBI Taxonomy" id="8319"/>
    <lineage>
        <taxon>Eukaryota</taxon>
        <taxon>Metazoa</taxon>
        <taxon>Chordata</taxon>
        <taxon>Craniata</taxon>
        <taxon>Vertebrata</taxon>
        <taxon>Euteleostomi</taxon>
        <taxon>Amphibia</taxon>
        <taxon>Batrachia</taxon>
        <taxon>Caudata</taxon>
        <taxon>Salamandroidea</taxon>
        <taxon>Salamandridae</taxon>
        <taxon>Pleurodelinae</taxon>
        <taxon>Pleurodeles</taxon>
    </lineage>
</organism>
<evidence type="ECO:0000313" key="1">
    <source>
        <dbReference type="EMBL" id="KAJ1123861.1"/>
    </source>
</evidence>
<gene>
    <name evidence="1" type="ORF">NDU88_002328</name>
</gene>
<evidence type="ECO:0000313" key="2">
    <source>
        <dbReference type="Proteomes" id="UP001066276"/>
    </source>
</evidence>
<dbReference type="EMBL" id="JANPWB010000011">
    <property type="protein sequence ID" value="KAJ1123861.1"/>
    <property type="molecule type" value="Genomic_DNA"/>
</dbReference>
<keyword evidence="2" id="KW-1185">Reference proteome</keyword>
<sequence length="98" mass="10840">MPRWSRRDKDCRQDCRQGRCVRSLLPPPCSGLLQWCCRPAAFLQRPQPLWLGGAPPSWWRFGVAVAGGDLHLLLHGELTLSALGQLLSPANGLPLEDA</sequence>
<protein>
    <submittedName>
        <fullName evidence="1">Uncharacterized protein</fullName>
    </submittedName>
</protein>
<dbReference type="AlphaFoldDB" id="A0AAV7P6F9"/>
<reference evidence="1" key="1">
    <citation type="journal article" date="2022" name="bioRxiv">
        <title>Sequencing and chromosome-scale assembly of the giantPleurodeles waltlgenome.</title>
        <authorList>
            <person name="Brown T."/>
            <person name="Elewa A."/>
            <person name="Iarovenko S."/>
            <person name="Subramanian E."/>
            <person name="Araus A.J."/>
            <person name="Petzold A."/>
            <person name="Susuki M."/>
            <person name="Suzuki K.-i.T."/>
            <person name="Hayashi T."/>
            <person name="Toyoda A."/>
            <person name="Oliveira C."/>
            <person name="Osipova E."/>
            <person name="Leigh N.D."/>
            <person name="Simon A."/>
            <person name="Yun M.H."/>
        </authorList>
    </citation>
    <scope>NUCLEOTIDE SEQUENCE</scope>
    <source>
        <strain evidence="1">20211129_DDA</strain>
        <tissue evidence="1">Liver</tissue>
    </source>
</reference>
<accession>A0AAV7P6F9</accession>
<name>A0AAV7P6F9_PLEWA</name>
<proteinExistence type="predicted"/>
<dbReference type="Proteomes" id="UP001066276">
    <property type="component" value="Chromosome 7"/>
</dbReference>